<protein>
    <submittedName>
        <fullName evidence="3">MxaK protein</fullName>
    </submittedName>
</protein>
<keyword evidence="2" id="KW-0472">Membrane</keyword>
<feature type="region of interest" description="Disordered" evidence="1">
    <location>
        <begin position="184"/>
        <end position="212"/>
    </location>
</feature>
<keyword evidence="4" id="KW-1185">Reference proteome</keyword>
<sequence>MPDLSFHRSRDAGAVRGRHRRQAWRHWLLWPALAAALIGAALSAAQWYRIGADNRAIQALSQGDDLAVALDAAPGVAFARLNFLLERYQLDEALPWAEALARADLPGPGARETPPLAALALYNMGNARLRHALDMIDRNRIGEAPASIRVAKDYYTRALRLAPDYWDARYNLDLASRMVRDLPRGAAQEEDDAPDSPKRLWTDLPGLPKGLP</sequence>
<dbReference type="RefSeq" id="WP_218598811.1">
    <property type="nucleotide sequence ID" value="NZ_FQXE01000001.1"/>
</dbReference>
<evidence type="ECO:0000313" key="3">
    <source>
        <dbReference type="EMBL" id="SHG73066.1"/>
    </source>
</evidence>
<dbReference type="EMBL" id="FQXE01000001">
    <property type="protein sequence ID" value="SHG73066.1"/>
    <property type="molecule type" value="Genomic_DNA"/>
</dbReference>
<keyword evidence="2" id="KW-1133">Transmembrane helix</keyword>
<proteinExistence type="predicted"/>
<dbReference type="Gene3D" id="1.25.40.10">
    <property type="entry name" value="Tetratricopeptide repeat domain"/>
    <property type="match status" value="1"/>
</dbReference>
<feature type="transmembrane region" description="Helical" evidence="2">
    <location>
        <begin position="27"/>
        <end position="48"/>
    </location>
</feature>
<evidence type="ECO:0000313" key="4">
    <source>
        <dbReference type="Proteomes" id="UP000184226"/>
    </source>
</evidence>
<dbReference type="STRING" id="658167.SAMN04488135_101146"/>
<evidence type="ECO:0000256" key="1">
    <source>
        <dbReference type="SAM" id="MobiDB-lite"/>
    </source>
</evidence>
<dbReference type="InterPro" id="IPR011990">
    <property type="entry name" value="TPR-like_helical_dom_sf"/>
</dbReference>
<dbReference type="AlphaFoldDB" id="A0A1M5M710"/>
<evidence type="ECO:0000256" key="2">
    <source>
        <dbReference type="SAM" id="Phobius"/>
    </source>
</evidence>
<accession>A0A1M5M710</accession>
<gene>
    <name evidence="3" type="ORF">SAMN04488135_101146</name>
</gene>
<dbReference type="Proteomes" id="UP000184226">
    <property type="component" value="Unassembled WGS sequence"/>
</dbReference>
<keyword evidence="2" id="KW-0812">Transmembrane</keyword>
<name>A0A1M5M710_9BURK</name>
<reference evidence="3 4" key="1">
    <citation type="submission" date="2016-11" db="EMBL/GenBank/DDBJ databases">
        <authorList>
            <person name="Jaros S."/>
            <person name="Januszkiewicz K."/>
            <person name="Wedrychowicz H."/>
        </authorList>
    </citation>
    <scope>NUCLEOTIDE SEQUENCE [LARGE SCALE GENOMIC DNA]</scope>
    <source>
        <strain evidence="3 4">CGMCC 1.10190</strain>
    </source>
</reference>
<organism evidence="3 4">
    <name type="scientific">Pollutimonas bauzanensis</name>
    <dbReference type="NCBI Taxonomy" id="658167"/>
    <lineage>
        <taxon>Bacteria</taxon>
        <taxon>Pseudomonadati</taxon>
        <taxon>Pseudomonadota</taxon>
        <taxon>Betaproteobacteria</taxon>
        <taxon>Burkholderiales</taxon>
        <taxon>Alcaligenaceae</taxon>
        <taxon>Pollutimonas</taxon>
    </lineage>
</organism>